<name>A0AAF1D5G5_CUPNH</name>
<evidence type="ECO:0000313" key="14">
    <source>
        <dbReference type="Proteomes" id="UP000296079"/>
    </source>
</evidence>
<keyword evidence="13" id="KW-0614">Plasmid</keyword>
<comment type="function">
    <text evidence="1 12">Required for the export of heme to the periplasm for the biogenesis of c-type cytochromes.</text>
</comment>
<dbReference type="GO" id="GO:0015886">
    <property type="term" value="P:heme transport"/>
    <property type="evidence" value="ECO:0007669"/>
    <property type="project" value="InterPro"/>
</dbReference>
<keyword evidence="7 12" id="KW-0997">Cell inner membrane</keyword>
<comment type="similarity">
    <text evidence="3 12">Belongs to the CcmD/CycX/HelD family.</text>
</comment>
<dbReference type="AlphaFoldDB" id="A0AAF1D5G5"/>
<evidence type="ECO:0000256" key="12">
    <source>
        <dbReference type="RuleBase" id="RU363101"/>
    </source>
</evidence>
<evidence type="ECO:0000256" key="5">
    <source>
        <dbReference type="ARBA" id="ARBA00022448"/>
    </source>
</evidence>
<keyword evidence="8 12" id="KW-0812">Transmembrane</keyword>
<evidence type="ECO:0000256" key="2">
    <source>
        <dbReference type="ARBA" id="ARBA00004377"/>
    </source>
</evidence>
<evidence type="ECO:0000256" key="6">
    <source>
        <dbReference type="ARBA" id="ARBA00022475"/>
    </source>
</evidence>
<geneLocation type="plasmid" evidence="14">
    <name>phg1</name>
</geneLocation>
<evidence type="ECO:0000256" key="9">
    <source>
        <dbReference type="ARBA" id="ARBA00022748"/>
    </source>
</evidence>
<keyword evidence="6 12" id="KW-1003">Cell membrane</keyword>
<dbReference type="NCBIfam" id="TIGR03141">
    <property type="entry name" value="cytochro_ccmD"/>
    <property type="match status" value="1"/>
</dbReference>
<sequence>MNWSALSSFTGHAAYIVGAFGMAFALLAIELFLLARRARAGAGPRR</sequence>
<dbReference type="GO" id="GO:0005886">
    <property type="term" value="C:plasma membrane"/>
    <property type="evidence" value="ECO:0007669"/>
    <property type="project" value="UniProtKB-SubCell"/>
</dbReference>
<proteinExistence type="inferred from homology"/>
<evidence type="ECO:0000256" key="8">
    <source>
        <dbReference type="ARBA" id="ARBA00022692"/>
    </source>
</evidence>
<dbReference type="GO" id="GO:0017004">
    <property type="term" value="P:cytochrome complex assembly"/>
    <property type="evidence" value="ECO:0007669"/>
    <property type="project" value="UniProtKB-KW"/>
</dbReference>
<evidence type="ECO:0000256" key="11">
    <source>
        <dbReference type="ARBA" id="ARBA00023136"/>
    </source>
</evidence>
<keyword evidence="10 12" id="KW-1133">Transmembrane helix</keyword>
<accession>A0AAF1D5G5</accession>
<keyword evidence="11 12" id="KW-0472">Membrane</keyword>
<feature type="transmembrane region" description="Helical" evidence="12">
    <location>
        <begin position="12"/>
        <end position="35"/>
    </location>
</feature>
<dbReference type="RefSeq" id="WP_063834073.1">
    <property type="nucleotide sequence ID" value="NC_005241.1"/>
</dbReference>
<evidence type="ECO:0000256" key="1">
    <source>
        <dbReference type="ARBA" id="ARBA00002442"/>
    </source>
</evidence>
<dbReference type="Pfam" id="PF04995">
    <property type="entry name" value="CcmD"/>
    <property type="match status" value="1"/>
</dbReference>
<dbReference type="InterPro" id="IPR007078">
    <property type="entry name" value="Haem_export_protD_CcmD"/>
</dbReference>
<dbReference type="Proteomes" id="UP000296079">
    <property type="component" value="Plasmid pHG1"/>
</dbReference>
<evidence type="ECO:0000256" key="7">
    <source>
        <dbReference type="ARBA" id="ARBA00022519"/>
    </source>
</evidence>
<dbReference type="EMBL" id="CP039289">
    <property type="protein sequence ID" value="QCC05462.1"/>
    <property type="molecule type" value="Genomic_DNA"/>
</dbReference>
<evidence type="ECO:0000256" key="4">
    <source>
        <dbReference type="ARBA" id="ARBA00016461"/>
    </source>
</evidence>
<evidence type="ECO:0000256" key="10">
    <source>
        <dbReference type="ARBA" id="ARBA00022989"/>
    </source>
</evidence>
<gene>
    <name evidence="13" type="primary">ccmD</name>
    <name evidence="13" type="ORF">E6A55_33330</name>
</gene>
<protein>
    <recommendedName>
        <fullName evidence="4 12">Heme exporter protein D</fullName>
    </recommendedName>
</protein>
<reference evidence="13 14" key="1">
    <citation type="submission" date="2019-04" db="EMBL/GenBank/DDBJ databases">
        <title>Long-read de novo sequencing of Cupriavidus necator H16.</title>
        <authorList>
            <person name="Little G.T."/>
            <person name="Ehsaan M."/>
            <person name="Arenas-Lopez C."/>
            <person name="Jawed K."/>
            <person name="Winzer K."/>
            <person name="Kovacs K."/>
            <person name="Malys N."/>
            <person name="Minton N.P."/>
        </authorList>
    </citation>
    <scope>NUCLEOTIDE SEQUENCE [LARGE SCALE GENOMIC DNA]</scope>
    <source>
        <strain evidence="13 14">H16</strain>
        <plasmid evidence="14">phg1</plasmid>
    </source>
</reference>
<keyword evidence="5 12" id="KW-0813">Transport</keyword>
<evidence type="ECO:0000313" key="13">
    <source>
        <dbReference type="EMBL" id="QCC05462.1"/>
    </source>
</evidence>
<evidence type="ECO:0000256" key="3">
    <source>
        <dbReference type="ARBA" id="ARBA00008741"/>
    </source>
</evidence>
<organism evidence="13 14">
    <name type="scientific">Cupriavidus necator (strain ATCC 17699 / DSM 428 / KCTC 22496 / NCIMB 10442 / H16 / Stanier 337)</name>
    <name type="common">Ralstonia eutropha</name>
    <dbReference type="NCBI Taxonomy" id="381666"/>
    <lineage>
        <taxon>Bacteria</taxon>
        <taxon>Pseudomonadati</taxon>
        <taxon>Pseudomonadota</taxon>
        <taxon>Betaproteobacteria</taxon>
        <taxon>Burkholderiales</taxon>
        <taxon>Burkholderiaceae</taxon>
        <taxon>Cupriavidus</taxon>
    </lineage>
</organism>
<comment type="subcellular location">
    <subcellularLocation>
        <location evidence="2 12">Cell inner membrane</location>
        <topology evidence="2 12">Single-pass membrane protein</topology>
    </subcellularLocation>
</comment>
<keyword evidence="9 12" id="KW-0201">Cytochrome c-type biogenesis</keyword>